<keyword evidence="3" id="KW-0515">Mutator protein</keyword>
<evidence type="ECO:0000256" key="1">
    <source>
        <dbReference type="ARBA" id="ARBA00001946"/>
    </source>
</evidence>
<comment type="catalytic activity">
    <reaction evidence="10">
        <text>8-oxo-dGTP + H2O = 8-oxo-dGMP + diphosphate + H(+)</text>
        <dbReference type="Rhea" id="RHEA:31575"/>
        <dbReference type="ChEBI" id="CHEBI:15377"/>
        <dbReference type="ChEBI" id="CHEBI:15378"/>
        <dbReference type="ChEBI" id="CHEBI:33019"/>
        <dbReference type="ChEBI" id="CHEBI:63224"/>
        <dbReference type="ChEBI" id="CHEBI:77896"/>
        <dbReference type="EC" id="3.6.1.55"/>
    </reaction>
</comment>
<evidence type="ECO:0000256" key="10">
    <source>
        <dbReference type="ARBA" id="ARBA00035861"/>
    </source>
</evidence>
<dbReference type="GO" id="GO:0046872">
    <property type="term" value="F:metal ion binding"/>
    <property type="evidence" value="ECO:0007669"/>
    <property type="project" value="UniProtKB-KW"/>
</dbReference>
<dbReference type="EC" id="3.6.1.55" evidence="11"/>
<evidence type="ECO:0000256" key="6">
    <source>
        <dbReference type="ARBA" id="ARBA00022763"/>
    </source>
</evidence>
<dbReference type="Gene3D" id="3.90.79.10">
    <property type="entry name" value="Nucleoside Triphosphate Pyrophosphohydrolase"/>
    <property type="match status" value="1"/>
</dbReference>
<keyword evidence="4" id="KW-0235">DNA replication</keyword>
<evidence type="ECO:0000256" key="11">
    <source>
        <dbReference type="ARBA" id="ARBA00038905"/>
    </source>
</evidence>
<evidence type="ECO:0000256" key="8">
    <source>
        <dbReference type="ARBA" id="ARBA00022842"/>
    </source>
</evidence>
<evidence type="ECO:0000256" key="4">
    <source>
        <dbReference type="ARBA" id="ARBA00022705"/>
    </source>
</evidence>
<dbReference type="PATRIC" id="fig|134605.3.peg.665"/>
<dbReference type="PROSITE" id="PS51462">
    <property type="entry name" value="NUDIX"/>
    <property type="match status" value="1"/>
</dbReference>
<keyword evidence="9" id="KW-0234">DNA repair</keyword>
<dbReference type="STRING" id="134605.HMPREF3206_00662"/>
<sequence length="149" mass="17251">MCYDENIIALFDWRKDMKKHLQVVGAILVNKEGRILSTLRPLGKKLGNYWEFPGGKVEPGETKEEAVVREIWEELDCHIEVEKEVGENTLDYGDVIITLTVFQCRMKDEVTVKEHDAFVWIKPENLLSLVWAPVDIPILEKIIEEKKGE</sequence>
<feature type="domain" description="Nudix hydrolase" evidence="12">
    <location>
        <begin position="19"/>
        <end position="143"/>
    </location>
</feature>
<dbReference type="GO" id="GO:0044716">
    <property type="term" value="F:8-oxo-GDP phosphatase activity"/>
    <property type="evidence" value="ECO:0007669"/>
    <property type="project" value="TreeGrafter"/>
</dbReference>
<dbReference type="GO" id="GO:0006260">
    <property type="term" value="P:DNA replication"/>
    <property type="evidence" value="ECO:0007669"/>
    <property type="project" value="UniProtKB-KW"/>
</dbReference>
<evidence type="ECO:0000256" key="3">
    <source>
        <dbReference type="ARBA" id="ARBA00022457"/>
    </source>
</evidence>
<keyword evidence="7 13" id="KW-0378">Hydrolase</keyword>
<gene>
    <name evidence="13" type="ORF">HMPREF3206_00662</name>
</gene>
<name>A0A133NGZ6_9FUSO</name>
<evidence type="ECO:0000256" key="5">
    <source>
        <dbReference type="ARBA" id="ARBA00022723"/>
    </source>
</evidence>
<dbReference type="PANTHER" id="PTHR47707">
    <property type="entry name" value="8-OXO-DGTP DIPHOSPHATASE"/>
    <property type="match status" value="1"/>
</dbReference>
<dbReference type="InterPro" id="IPR015797">
    <property type="entry name" value="NUDIX_hydrolase-like_dom_sf"/>
</dbReference>
<keyword evidence="5" id="KW-0479">Metal-binding</keyword>
<comment type="similarity">
    <text evidence="2">Belongs to the Nudix hydrolase family.</text>
</comment>
<dbReference type="InterPro" id="IPR047127">
    <property type="entry name" value="MutT-like"/>
</dbReference>
<keyword evidence="8" id="KW-0460">Magnesium</keyword>
<comment type="caution">
    <text evidence="13">The sequence shown here is derived from an EMBL/GenBank/DDBJ whole genome shotgun (WGS) entry which is preliminary data.</text>
</comment>
<evidence type="ECO:0000259" key="12">
    <source>
        <dbReference type="PROSITE" id="PS51462"/>
    </source>
</evidence>
<keyword evidence="6" id="KW-0227">DNA damage</keyword>
<dbReference type="InterPro" id="IPR000086">
    <property type="entry name" value="NUDIX_hydrolase_dom"/>
</dbReference>
<proteinExistence type="inferred from homology"/>
<dbReference type="GO" id="GO:0035539">
    <property type="term" value="F:8-oxo-7,8-dihydrodeoxyguanosine triphosphate pyrophosphatase activity"/>
    <property type="evidence" value="ECO:0007669"/>
    <property type="project" value="UniProtKB-EC"/>
</dbReference>
<dbReference type="PRINTS" id="PR00502">
    <property type="entry name" value="NUDIXFAMILY"/>
</dbReference>
<evidence type="ECO:0000256" key="2">
    <source>
        <dbReference type="ARBA" id="ARBA00005582"/>
    </source>
</evidence>
<organism evidence="13 14">
    <name type="scientific">Fusobacterium equinum</name>
    <dbReference type="NCBI Taxonomy" id="134605"/>
    <lineage>
        <taxon>Bacteria</taxon>
        <taxon>Fusobacteriati</taxon>
        <taxon>Fusobacteriota</taxon>
        <taxon>Fusobacteriia</taxon>
        <taxon>Fusobacteriales</taxon>
        <taxon>Fusobacteriaceae</taxon>
        <taxon>Fusobacterium</taxon>
    </lineage>
</organism>
<dbReference type="AlphaFoldDB" id="A0A133NGZ6"/>
<protein>
    <recommendedName>
        <fullName evidence="11">8-oxo-dGTP diphosphatase</fullName>
        <ecNumber evidence="11">3.6.1.55</ecNumber>
    </recommendedName>
</protein>
<keyword evidence="14" id="KW-1185">Reference proteome</keyword>
<dbReference type="GO" id="GO:0008413">
    <property type="term" value="F:8-oxo-7,8-dihydroguanosine triphosphate pyrophosphatase activity"/>
    <property type="evidence" value="ECO:0007669"/>
    <property type="project" value="TreeGrafter"/>
</dbReference>
<dbReference type="CDD" id="cd03425">
    <property type="entry name" value="NUDIX_MutT_NudA_like"/>
    <property type="match status" value="1"/>
</dbReference>
<dbReference type="InterPro" id="IPR020476">
    <property type="entry name" value="Nudix_hydrolase"/>
</dbReference>
<evidence type="ECO:0000313" key="13">
    <source>
        <dbReference type="EMBL" id="KXA15576.1"/>
    </source>
</evidence>
<evidence type="ECO:0000313" key="14">
    <source>
        <dbReference type="Proteomes" id="UP000070617"/>
    </source>
</evidence>
<evidence type="ECO:0000256" key="9">
    <source>
        <dbReference type="ARBA" id="ARBA00023204"/>
    </source>
</evidence>
<dbReference type="Pfam" id="PF00293">
    <property type="entry name" value="NUDIX"/>
    <property type="match status" value="1"/>
</dbReference>
<dbReference type="EMBL" id="LRPX01000026">
    <property type="protein sequence ID" value="KXA15576.1"/>
    <property type="molecule type" value="Genomic_DNA"/>
</dbReference>
<dbReference type="GO" id="GO:0044715">
    <property type="term" value="F:8-oxo-dGDP phosphatase activity"/>
    <property type="evidence" value="ECO:0007669"/>
    <property type="project" value="TreeGrafter"/>
</dbReference>
<dbReference type="PANTHER" id="PTHR47707:SF1">
    <property type="entry name" value="NUDIX HYDROLASE FAMILY PROTEIN"/>
    <property type="match status" value="1"/>
</dbReference>
<dbReference type="Proteomes" id="UP000070617">
    <property type="component" value="Unassembled WGS sequence"/>
</dbReference>
<reference evidence="14" key="1">
    <citation type="submission" date="2016-01" db="EMBL/GenBank/DDBJ databases">
        <authorList>
            <person name="Mitreva M."/>
            <person name="Pepin K.H."/>
            <person name="Mihindukulasuriya K.A."/>
            <person name="Fulton R."/>
            <person name="Fronick C."/>
            <person name="O'Laughlin M."/>
            <person name="Miner T."/>
            <person name="Herter B."/>
            <person name="Rosa B.A."/>
            <person name="Cordes M."/>
            <person name="Tomlinson C."/>
            <person name="Wollam A."/>
            <person name="Palsikar V.B."/>
            <person name="Mardis E.R."/>
            <person name="Wilson R.K."/>
        </authorList>
    </citation>
    <scope>NUCLEOTIDE SEQUENCE [LARGE SCALE GENOMIC DNA]</scope>
    <source>
        <strain evidence="14">CMW8396</strain>
    </source>
</reference>
<accession>A0A133NGZ6</accession>
<comment type="cofactor">
    <cofactor evidence="1">
        <name>Mg(2+)</name>
        <dbReference type="ChEBI" id="CHEBI:18420"/>
    </cofactor>
</comment>
<dbReference type="GO" id="GO:0006281">
    <property type="term" value="P:DNA repair"/>
    <property type="evidence" value="ECO:0007669"/>
    <property type="project" value="UniProtKB-KW"/>
</dbReference>
<evidence type="ECO:0000256" key="7">
    <source>
        <dbReference type="ARBA" id="ARBA00022801"/>
    </source>
</evidence>
<dbReference type="SUPFAM" id="SSF55811">
    <property type="entry name" value="Nudix"/>
    <property type="match status" value="1"/>
</dbReference>